<reference evidence="1 2" key="1">
    <citation type="submission" date="2016-10" db="EMBL/GenBank/DDBJ databases">
        <authorList>
            <person name="Varghese N."/>
            <person name="Submissions S."/>
        </authorList>
    </citation>
    <scope>NUCLEOTIDE SEQUENCE [LARGE SCALE GENOMIC DNA]</scope>
    <source>
        <strain evidence="1 2">BS3780</strain>
    </source>
</reference>
<accession>A0ABY0ZH14</accession>
<evidence type="ECO:0000313" key="2">
    <source>
        <dbReference type="Proteomes" id="UP000183915"/>
    </source>
</evidence>
<gene>
    <name evidence="1" type="ORF">SAMN04490188_5049</name>
</gene>
<dbReference type="RefSeq" id="WP_053188334.1">
    <property type="nucleotide sequence ID" value="NZ_FNTT01000002.1"/>
</dbReference>
<dbReference type="EMBL" id="FNTT01000002">
    <property type="protein sequence ID" value="SEE67237.1"/>
    <property type="molecule type" value="Genomic_DNA"/>
</dbReference>
<sequence>MPRSKLFSTLFVALLAGAALWYIWMIASAKLELGGDSPDQRQVGEVKDTELRAMSSYCTGVTVTPQGTWLVARLEREARELEPSADVLDLDALVYGQPKQPNEAEESGTFAGLFSRADKETTFISRLDAQGQFQLVAHVSGSACMVASPDGTRVFLLTGLRRPETANTQDPDQTVVFRTDDQGQRWTWLTKGWFPQAESLAWSLAPYFHGSNEVWAVGTPDAVDEDSEEEKPTAVSTGVFYSADRGANSAPIMAPESLLVPAKYAHGKRPDITDWGTNAGEQGEIQTNVLQLDAQTAFIWVSQRFWGVHPDGVSDNIAINVTTRARLQAKAGRWQVVDVQRDDNLFVSKLVQNDAGRVIGLIDQGDRGQDVVAELDTAALTWTTMGDLPSVFAPLASQTQVRGDNLWLGQNTLLINTTSDHHPPRWLYWWSDANISADGVFYSKDWGRSWQRLAIDGYLGILGFQPTQDRVFWANGNWYDNNDGRIYAYGLR</sequence>
<organism evidence="1 2">
    <name type="scientific">Pseudomonas kilonensis</name>
    <dbReference type="NCBI Taxonomy" id="132476"/>
    <lineage>
        <taxon>Bacteria</taxon>
        <taxon>Pseudomonadati</taxon>
        <taxon>Pseudomonadota</taxon>
        <taxon>Gammaproteobacteria</taxon>
        <taxon>Pseudomonadales</taxon>
        <taxon>Pseudomonadaceae</taxon>
        <taxon>Pseudomonas</taxon>
    </lineage>
</organism>
<dbReference type="SUPFAM" id="SSF110296">
    <property type="entry name" value="Oligoxyloglucan reducing end-specific cellobiohydrolase"/>
    <property type="match status" value="1"/>
</dbReference>
<dbReference type="Proteomes" id="UP000183915">
    <property type="component" value="Unassembled WGS sequence"/>
</dbReference>
<name>A0ABY0ZH14_9PSED</name>
<proteinExistence type="predicted"/>
<evidence type="ECO:0000313" key="1">
    <source>
        <dbReference type="EMBL" id="SEE67237.1"/>
    </source>
</evidence>
<comment type="caution">
    <text evidence="1">The sequence shown here is derived from an EMBL/GenBank/DDBJ whole genome shotgun (WGS) entry which is preliminary data.</text>
</comment>
<keyword evidence="2" id="KW-1185">Reference proteome</keyword>
<protein>
    <submittedName>
        <fullName evidence="1">Uncharacterized protein</fullName>
    </submittedName>
</protein>